<sequence>MTKLKVVVILFLLTGSVVAQGFRAPLSKGGKQLNMGLGFNSYGLPIYGGVDFAVHDEVTIGPQVNIIFDDETAFSIGFRGDYHFNRLFEITPDWDVYAGANIGVGFNTDDDLDLGLQIGGRYFWSRKWGVNLEFAGGNTFSTKLGVSMKF</sequence>
<evidence type="ECO:0000256" key="1">
    <source>
        <dbReference type="SAM" id="SignalP"/>
    </source>
</evidence>
<evidence type="ECO:0008006" key="4">
    <source>
        <dbReference type="Google" id="ProtNLM"/>
    </source>
</evidence>
<protein>
    <recommendedName>
        <fullName evidence="4">Outer membrane protein beta-barrel domain-containing protein</fullName>
    </recommendedName>
</protein>
<dbReference type="AlphaFoldDB" id="A0A521ASJ3"/>
<organism evidence="2 3">
    <name type="scientific">Saccharicrinis carchari</name>
    <dbReference type="NCBI Taxonomy" id="1168039"/>
    <lineage>
        <taxon>Bacteria</taxon>
        <taxon>Pseudomonadati</taxon>
        <taxon>Bacteroidota</taxon>
        <taxon>Bacteroidia</taxon>
        <taxon>Marinilabiliales</taxon>
        <taxon>Marinilabiliaceae</taxon>
        <taxon>Saccharicrinis</taxon>
    </lineage>
</organism>
<proteinExistence type="predicted"/>
<keyword evidence="3" id="KW-1185">Reference proteome</keyword>
<gene>
    <name evidence="2" type="ORF">SAMN06265379_101365</name>
</gene>
<dbReference type="RefSeq" id="WP_142531752.1">
    <property type="nucleotide sequence ID" value="NZ_FXTB01000001.1"/>
</dbReference>
<keyword evidence="1" id="KW-0732">Signal</keyword>
<name>A0A521ASJ3_SACCC</name>
<evidence type="ECO:0000313" key="2">
    <source>
        <dbReference type="EMBL" id="SMO37797.1"/>
    </source>
</evidence>
<feature type="chain" id="PRO_5021810850" description="Outer membrane protein beta-barrel domain-containing protein" evidence="1">
    <location>
        <begin position="20"/>
        <end position="150"/>
    </location>
</feature>
<dbReference type="Proteomes" id="UP000319040">
    <property type="component" value="Unassembled WGS sequence"/>
</dbReference>
<evidence type="ECO:0000313" key="3">
    <source>
        <dbReference type="Proteomes" id="UP000319040"/>
    </source>
</evidence>
<accession>A0A521ASJ3</accession>
<dbReference type="EMBL" id="FXTB01000001">
    <property type="protein sequence ID" value="SMO37797.1"/>
    <property type="molecule type" value="Genomic_DNA"/>
</dbReference>
<reference evidence="2 3" key="1">
    <citation type="submission" date="2017-05" db="EMBL/GenBank/DDBJ databases">
        <authorList>
            <person name="Varghese N."/>
            <person name="Submissions S."/>
        </authorList>
    </citation>
    <scope>NUCLEOTIDE SEQUENCE [LARGE SCALE GENOMIC DNA]</scope>
    <source>
        <strain evidence="2 3">DSM 27040</strain>
    </source>
</reference>
<dbReference type="OrthoDB" id="1118003at2"/>
<feature type="signal peptide" evidence="1">
    <location>
        <begin position="1"/>
        <end position="19"/>
    </location>
</feature>